<dbReference type="EMBL" id="RKLU01000002">
    <property type="protein sequence ID" value="TQQ82973.1"/>
    <property type="molecule type" value="Genomic_DNA"/>
</dbReference>
<evidence type="ECO:0000256" key="4">
    <source>
        <dbReference type="SAM" id="MobiDB-lite"/>
    </source>
</evidence>
<dbReference type="InterPro" id="IPR011010">
    <property type="entry name" value="DNA_brk_join_enz"/>
</dbReference>
<evidence type="ECO:0000256" key="3">
    <source>
        <dbReference type="ARBA" id="ARBA00023172"/>
    </source>
</evidence>
<dbReference type="OrthoDB" id="330648at2157"/>
<name>A0A8J8PDD4_9EURY</name>
<dbReference type="Pfam" id="PF00589">
    <property type="entry name" value="Phage_integrase"/>
    <property type="match status" value="1"/>
</dbReference>
<dbReference type="GO" id="GO:0006310">
    <property type="term" value="P:DNA recombination"/>
    <property type="evidence" value="ECO:0007669"/>
    <property type="project" value="UniProtKB-KW"/>
</dbReference>
<accession>A0A8J8PDD4</accession>
<evidence type="ECO:0000256" key="2">
    <source>
        <dbReference type="ARBA" id="ARBA00023125"/>
    </source>
</evidence>
<dbReference type="GO" id="GO:0015074">
    <property type="term" value="P:DNA integration"/>
    <property type="evidence" value="ECO:0007669"/>
    <property type="project" value="UniProtKB-KW"/>
</dbReference>
<dbReference type="AlphaFoldDB" id="A0A8J8PDD4"/>
<feature type="region of interest" description="Disordered" evidence="4">
    <location>
        <begin position="333"/>
        <end position="369"/>
    </location>
</feature>
<dbReference type="PANTHER" id="PTHR30349:SF41">
    <property type="entry name" value="INTEGRASE_RECOMBINASE PROTEIN MJ0367-RELATED"/>
    <property type="match status" value="1"/>
</dbReference>
<dbReference type="InterPro" id="IPR013762">
    <property type="entry name" value="Integrase-like_cat_sf"/>
</dbReference>
<evidence type="ECO:0000313" key="7">
    <source>
        <dbReference type="Proteomes" id="UP000705823"/>
    </source>
</evidence>
<organism evidence="6 7">
    <name type="scientific">Halonotius terrestris</name>
    <dbReference type="NCBI Taxonomy" id="2487750"/>
    <lineage>
        <taxon>Archaea</taxon>
        <taxon>Methanobacteriati</taxon>
        <taxon>Methanobacteriota</taxon>
        <taxon>Stenosarchaea group</taxon>
        <taxon>Halobacteria</taxon>
        <taxon>Halobacteriales</taxon>
        <taxon>Haloferacaceae</taxon>
        <taxon>Halonotius</taxon>
    </lineage>
</organism>
<dbReference type="SUPFAM" id="SSF56349">
    <property type="entry name" value="DNA breaking-rejoining enzymes"/>
    <property type="match status" value="1"/>
</dbReference>
<keyword evidence="7" id="KW-1185">Reference proteome</keyword>
<gene>
    <name evidence="6" type="ORF">EGH24_05935</name>
</gene>
<dbReference type="Proteomes" id="UP000705823">
    <property type="component" value="Unassembled WGS sequence"/>
</dbReference>
<keyword evidence="2" id="KW-0238">DNA-binding</keyword>
<evidence type="ECO:0000259" key="5">
    <source>
        <dbReference type="PROSITE" id="PS51898"/>
    </source>
</evidence>
<sequence>MSNQNEVKAVPEKTKKRLNDRQLTDYENYMQQLVDWLLNIGKNVDKAEGYSSHTVETAVYQIDKFHRFIWDEAEDGYTLQITTDHADQYMQHIAVEDWQQSYKASLQKSVKREMKFRTHRRGGSTWNPEISYYDNGSTHQPRDFLSKEERIKIREAALSYGSIPSYSNLTKEERDEWKSYLAQRFELPKNKVEKKHWGRANSYKFPSLVWTSLDAGLRPIEVERAVVDWVDLENNVLRIPKQDSSKNQNNWVVALTDRTATALEKWLEEREKYDKYSGRDELWLTRRGNPYSSDSLSYLMKNLCDEAGISYENREMTWYTIRHSVGTQMTREEGLAATQSQLRHEDERTTMRYDQAPVEDRQEALDKMG</sequence>
<proteinExistence type="predicted"/>
<dbReference type="RefSeq" id="WP_142979237.1">
    <property type="nucleotide sequence ID" value="NZ_RKLU01000002.1"/>
</dbReference>
<keyword evidence="1" id="KW-0229">DNA integration</keyword>
<comment type="caution">
    <text evidence="6">The sequence shown here is derived from an EMBL/GenBank/DDBJ whole genome shotgun (WGS) entry which is preliminary data.</text>
</comment>
<dbReference type="PANTHER" id="PTHR30349">
    <property type="entry name" value="PHAGE INTEGRASE-RELATED"/>
    <property type="match status" value="1"/>
</dbReference>
<evidence type="ECO:0000313" key="6">
    <source>
        <dbReference type="EMBL" id="TQQ82973.1"/>
    </source>
</evidence>
<evidence type="ECO:0000256" key="1">
    <source>
        <dbReference type="ARBA" id="ARBA00022908"/>
    </source>
</evidence>
<dbReference type="InterPro" id="IPR050090">
    <property type="entry name" value="Tyrosine_recombinase_XerCD"/>
</dbReference>
<protein>
    <submittedName>
        <fullName evidence="6">Site-specific integrase</fullName>
    </submittedName>
</protein>
<dbReference type="InterPro" id="IPR002104">
    <property type="entry name" value="Integrase_catalytic"/>
</dbReference>
<dbReference type="GO" id="GO:0003677">
    <property type="term" value="F:DNA binding"/>
    <property type="evidence" value="ECO:0007669"/>
    <property type="project" value="UniProtKB-KW"/>
</dbReference>
<feature type="compositionally biased region" description="Basic and acidic residues" evidence="4">
    <location>
        <begin position="358"/>
        <end position="369"/>
    </location>
</feature>
<keyword evidence="3" id="KW-0233">DNA recombination</keyword>
<dbReference type="PROSITE" id="PS51898">
    <property type="entry name" value="TYR_RECOMBINASE"/>
    <property type="match status" value="1"/>
</dbReference>
<feature type="compositionally biased region" description="Basic and acidic residues" evidence="4">
    <location>
        <begin position="342"/>
        <end position="351"/>
    </location>
</feature>
<feature type="domain" description="Tyr recombinase" evidence="5">
    <location>
        <begin position="164"/>
        <end position="366"/>
    </location>
</feature>
<dbReference type="CDD" id="cd00397">
    <property type="entry name" value="DNA_BRE_C"/>
    <property type="match status" value="1"/>
</dbReference>
<dbReference type="Gene3D" id="1.10.443.10">
    <property type="entry name" value="Intergrase catalytic core"/>
    <property type="match status" value="1"/>
</dbReference>
<reference evidence="6" key="1">
    <citation type="submission" date="2019-02" db="EMBL/GenBank/DDBJ databases">
        <title>Halonotius sp. a new haloarchaeum isolated from saline soil.</title>
        <authorList>
            <person name="Duran-Viseras A."/>
            <person name="Sanchez-Porro C."/>
            <person name="Ventosa A."/>
        </authorList>
    </citation>
    <scope>NUCLEOTIDE SEQUENCE</scope>
    <source>
        <strain evidence="6">F15B</strain>
    </source>
</reference>